<protein>
    <submittedName>
        <fullName evidence="4">GNAT family N-acetyltransferase</fullName>
        <ecNumber evidence="4">2.3.1.-</ecNumber>
    </submittedName>
</protein>
<sequence length="264" mass="27460">MDETEELIALCARALVAQMGDVPGVEMALTRNGVLGLTGAPSPDFNRLTLGAGPQAEDFLISSVGRARARGLPLVVVMSPQAQAALAPVAAGLGLTVAGTSPLMVLRPETPVTPSRPVKITRALGVELVAIAGDLEAAAFDEPRDAIARYFDVCLTETAGVEAWIAWDGDLPISAVTVTPTGDTAGISLMATPPEHQRKGWGRALLTQVMADYRSRGVARFHLGSTEAGLRLYESVGFVTVANLSAWLLPAEGALPGRDRGGPS</sequence>
<keyword evidence="2 4" id="KW-0012">Acyltransferase</keyword>
<dbReference type="InterPro" id="IPR016181">
    <property type="entry name" value="Acyl_CoA_acyltransferase"/>
</dbReference>
<dbReference type="GO" id="GO:0016747">
    <property type="term" value="F:acyltransferase activity, transferring groups other than amino-acyl groups"/>
    <property type="evidence" value="ECO:0007669"/>
    <property type="project" value="InterPro"/>
</dbReference>
<evidence type="ECO:0000259" key="3">
    <source>
        <dbReference type="PROSITE" id="PS51186"/>
    </source>
</evidence>
<organism evidence="4 5">
    <name type="scientific">Phenylobacterium glaciei</name>
    <dbReference type="NCBI Taxonomy" id="2803784"/>
    <lineage>
        <taxon>Bacteria</taxon>
        <taxon>Pseudomonadati</taxon>
        <taxon>Pseudomonadota</taxon>
        <taxon>Alphaproteobacteria</taxon>
        <taxon>Caulobacterales</taxon>
        <taxon>Caulobacteraceae</taxon>
        <taxon>Phenylobacterium</taxon>
    </lineage>
</organism>
<gene>
    <name evidence="4" type="ORF">JKL49_06235</name>
</gene>
<dbReference type="InterPro" id="IPR000182">
    <property type="entry name" value="GNAT_dom"/>
</dbReference>
<dbReference type="EMBL" id="JAGSGD010000001">
    <property type="protein sequence ID" value="MBR7618983.1"/>
    <property type="molecule type" value="Genomic_DNA"/>
</dbReference>
<dbReference type="PROSITE" id="PS51186">
    <property type="entry name" value="GNAT"/>
    <property type="match status" value="1"/>
</dbReference>
<dbReference type="Pfam" id="PF13508">
    <property type="entry name" value="Acetyltransf_7"/>
    <property type="match status" value="1"/>
</dbReference>
<accession>A0A941D2B4</accession>
<evidence type="ECO:0000256" key="1">
    <source>
        <dbReference type="ARBA" id="ARBA00022679"/>
    </source>
</evidence>
<keyword evidence="5" id="KW-1185">Reference proteome</keyword>
<proteinExistence type="predicted"/>
<dbReference type="RefSeq" id="WP_215339051.1">
    <property type="nucleotide sequence ID" value="NZ_JAGSGD010000001.1"/>
</dbReference>
<comment type="caution">
    <text evidence="4">The sequence shown here is derived from an EMBL/GenBank/DDBJ whole genome shotgun (WGS) entry which is preliminary data.</text>
</comment>
<evidence type="ECO:0000313" key="5">
    <source>
        <dbReference type="Proteomes" id="UP000622580"/>
    </source>
</evidence>
<dbReference type="PANTHER" id="PTHR43877:SF5">
    <property type="entry name" value="BLL8307 PROTEIN"/>
    <property type="match status" value="1"/>
</dbReference>
<dbReference type="EC" id="2.3.1.-" evidence="4"/>
<dbReference type="AlphaFoldDB" id="A0A941D2B4"/>
<evidence type="ECO:0000256" key="2">
    <source>
        <dbReference type="ARBA" id="ARBA00023315"/>
    </source>
</evidence>
<keyword evidence="1 4" id="KW-0808">Transferase</keyword>
<dbReference type="Proteomes" id="UP000622580">
    <property type="component" value="Unassembled WGS sequence"/>
</dbReference>
<dbReference type="PANTHER" id="PTHR43877">
    <property type="entry name" value="AMINOALKYLPHOSPHONATE N-ACETYLTRANSFERASE-RELATED-RELATED"/>
    <property type="match status" value="1"/>
</dbReference>
<dbReference type="CDD" id="cd04301">
    <property type="entry name" value="NAT_SF"/>
    <property type="match status" value="1"/>
</dbReference>
<reference evidence="4" key="1">
    <citation type="submission" date="2021-04" db="EMBL/GenBank/DDBJ databases">
        <title>Draft genome assembly of strain Phenylobacterium sp. 20VBR1 using MiniION and Illumina platforms.</title>
        <authorList>
            <person name="Thomas F.A."/>
            <person name="Krishnan K.P."/>
            <person name="Sinha R.K."/>
        </authorList>
    </citation>
    <scope>NUCLEOTIDE SEQUENCE</scope>
    <source>
        <strain evidence="4">20VBR1</strain>
    </source>
</reference>
<evidence type="ECO:0000313" key="4">
    <source>
        <dbReference type="EMBL" id="MBR7618983.1"/>
    </source>
</evidence>
<dbReference type="InterPro" id="IPR050832">
    <property type="entry name" value="Bact_Acetyltransf"/>
</dbReference>
<feature type="domain" description="N-acetyltransferase" evidence="3">
    <location>
        <begin position="119"/>
        <end position="262"/>
    </location>
</feature>
<dbReference type="SUPFAM" id="SSF55729">
    <property type="entry name" value="Acyl-CoA N-acyltransferases (Nat)"/>
    <property type="match status" value="1"/>
</dbReference>
<name>A0A941D2B4_9CAUL</name>
<dbReference type="Gene3D" id="3.40.630.30">
    <property type="match status" value="1"/>
</dbReference>